<evidence type="ECO:0000313" key="1">
    <source>
        <dbReference type="EMBL" id="GAG93065.1"/>
    </source>
</evidence>
<comment type="caution">
    <text evidence="1">The sequence shown here is derived from an EMBL/GenBank/DDBJ whole genome shotgun (WGS) entry which is preliminary data.</text>
</comment>
<dbReference type="AlphaFoldDB" id="X1BDH3"/>
<proteinExistence type="predicted"/>
<reference evidence="1" key="1">
    <citation type="journal article" date="2014" name="Front. Microbiol.">
        <title>High frequency of phylogenetically diverse reductive dehalogenase-homologous genes in deep subseafloor sedimentary metagenomes.</title>
        <authorList>
            <person name="Kawai M."/>
            <person name="Futagami T."/>
            <person name="Toyoda A."/>
            <person name="Takaki Y."/>
            <person name="Nishi S."/>
            <person name="Hori S."/>
            <person name="Arai W."/>
            <person name="Tsubouchi T."/>
            <person name="Morono Y."/>
            <person name="Uchiyama I."/>
            <person name="Ito T."/>
            <person name="Fujiyama A."/>
            <person name="Inagaki F."/>
            <person name="Takami H."/>
        </authorList>
    </citation>
    <scope>NUCLEOTIDE SEQUENCE</scope>
    <source>
        <strain evidence="1">Expedition CK06-06</strain>
    </source>
</reference>
<dbReference type="EMBL" id="BART01023484">
    <property type="protein sequence ID" value="GAG93065.1"/>
    <property type="molecule type" value="Genomic_DNA"/>
</dbReference>
<accession>X1BDH3</accession>
<sequence length="78" mass="8819">MSWLEKRLSEEMTEAALEAMAKIDGPAGRQKCMTLYGGEPLQKSNETMIRHLYEKACGRGFRQFSAITNAVDLDSYKD</sequence>
<protein>
    <recommendedName>
        <fullName evidence="2">Radical SAM core domain-containing protein</fullName>
    </recommendedName>
</protein>
<organism evidence="1">
    <name type="scientific">marine sediment metagenome</name>
    <dbReference type="NCBI Taxonomy" id="412755"/>
    <lineage>
        <taxon>unclassified sequences</taxon>
        <taxon>metagenomes</taxon>
        <taxon>ecological metagenomes</taxon>
    </lineage>
</organism>
<name>X1BDH3_9ZZZZ</name>
<feature type="non-terminal residue" evidence="1">
    <location>
        <position position="78"/>
    </location>
</feature>
<evidence type="ECO:0008006" key="2">
    <source>
        <dbReference type="Google" id="ProtNLM"/>
    </source>
</evidence>
<gene>
    <name evidence="1" type="ORF">S01H4_42714</name>
</gene>